<sequence>MICSPTQYLHTVTPGTRSINKGFSVDDQVIRAVYFSTSPVNTYLYSVDSIYALRPTDPCREHHINY</sequence>
<reference evidence="1" key="1">
    <citation type="submission" date="2021-02" db="EMBL/GenBank/DDBJ databases">
        <authorList>
            <person name="Nowell W R."/>
        </authorList>
    </citation>
    <scope>NUCLEOTIDE SEQUENCE</scope>
</reference>
<protein>
    <submittedName>
        <fullName evidence="1">Uncharacterized protein</fullName>
    </submittedName>
</protein>
<comment type="caution">
    <text evidence="1">The sequence shown here is derived from an EMBL/GenBank/DDBJ whole genome shotgun (WGS) entry which is preliminary data.</text>
</comment>
<dbReference type="Proteomes" id="UP000663852">
    <property type="component" value="Unassembled WGS sequence"/>
</dbReference>
<proteinExistence type="predicted"/>
<gene>
    <name evidence="1" type="ORF">EDS130_LOCUS11944</name>
</gene>
<evidence type="ECO:0000313" key="2">
    <source>
        <dbReference type="Proteomes" id="UP000663852"/>
    </source>
</evidence>
<accession>A0A814CR79</accession>
<organism evidence="1 2">
    <name type="scientific">Adineta ricciae</name>
    <name type="common">Rotifer</name>
    <dbReference type="NCBI Taxonomy" id="249248"/>
    <lineage>
        <taxon>Eukaryota</taxon>
        <taxon>Metazoa</taxon>
        <taxon>Spiralia</taxon>
        <taxon>Gnathifera</taxon>
        <taxon>Rotifera</taxon>
        <taxon>Eurotatoria</taxon>
        <taxon>Bdelloidea</taxon>
        <taxon>Adinetida</taxon>
        <taxon>Adinetidae</taxon>
        <taxon>Adineta</taxon>
    </lineage>
</organism>
<evidence type="ECO:0000313" key="1">
    <source>
        <dbReference type="EMBL" id="CAF0943411.1"/>
    </source>
</evidence>
<name>A0A814CR79_ADIRI</name>
<dbReference type="AlphaFoldDB" id="A0A814CR79"/>
<dbReference type="EMBL" id="CAJNOJ010000044">
    <property type="protein sequence ID" value="CAF0943411.1"/>
    <property type="molecule type" value="Genomic_DNA"/>
</dbReference>